<dbReference type="Gene3D" id="3.40.50.2000">
    <property type="entry name" value="Glycogen Phosphorylase B"/>
    <property type="match status" value="2"/>
</dbReference>
<dbReference type="InterPro" id="IPR035595">
    <property type="entry name" value="UDP_glycos_trans_CS"/>
</dbReference>
<dbReference type="PANTHER" id="PTHR11926:SF774">
    <property type="entry name" value="UDP-GLYCOSYLTRANSFERASE 85A1-RELATED"/>
    <property type="match status" value="1"/>
</dbReference>
<proteinExistence type="inferred from homology"/>
<evidence type="ECO:0000256" key="1">
    <source>
        <dbReference type="ARBA" id="ARBA00009995"/>
    </source>
</evidence>
<dbReference type="FunFam" id="3.40.50.2000:FF:000078">
    <property type="entry name" value="Glycosyltransferase"/>
    <property type="match status" value="1"/>
</dbReference>
<keyword evidence="2 4" id="KW-0328">Glycosyltransferase</keyword>
<evidence type="ECO:0000256" key="5">
    <source>
        <dbReference type="RuleBase" id="RU362057"/>
    </source>
</evidence>
<dbReference type="AlphaFoldDB" id="A0AAW2KRU1"/>
<gene>
    <name evidence="6" type="ORF">Sradi_5911300</name>
</gene>
<reference evidence="6" key="1">
    <citation type="submission" date="2020-06" db="EMBL/GenBank/DDBJ databases">
        <authorList>
            <person name="Li T."/>
            <person name="Hu X."/>
            <person name="Zhang T."/>
            <person name="Song X."/>
            <person name="Zhang H."/>
            <person name="Dai N."/>
            <person name="Sheng W."/>
            <person name="Hou X."/>
            <person name="Wei L."/>
        </authorList>
    </citation>
    <scope>NUCLEOTIDE SEQUENCE</scope>
    <source>
        <strain evidence="6">G02</strain>
        <tissue evidence="6">Leaf</tissue>
    </source>
</reference>
<evidence type="ECO:0000313" key="6">
    <source>
        <dbReference type="EMBL" id="KAL0309690.1"/>
    </source>
</evidence>
<dbReference type="GO" id="GO:0080044">
    <property type="term" value="F:quercetin 7-O-glucosyltransferase activity"/>
    <property type="evidence" value="ECO:0007669"/>
    <property type="project" value="TreeGrafter"/>
</dbReference>
<accession>A0AAW2KRU1</accession>
<evidence type="ECO:0000256" key="4">
    <source>
        <dbReference type="RuleBase" id="RU003718"/>
    </source>
</evidence>
<dbReference type="EC" id="2.4.1.-" evidence="5"/>
<evidence type="ECO:0000256" key="2">
    <source>
        <dbReference type="ARBA" id="ARBA00022676"/>
    </source>
</evidence>
<evidence type="ECO:0000256" key="3">
    <source>
        <dbReference type="ARBA" id="ARBA00022679"/>
    </source>
</evidence>
<dbReference type="PANTHER" id="PTHR11926">
    <property type="entry name" value="GLUCOSYL/GLUCURONOSYL TRANSFERASES"/>
    <property type="match status" value="1"/>
</dbReference>
<keyword evidence="3 4" id="KW-0808">Transferase</keyword>
<reference evidence="6" key="2">
    <citation type="journal article" date="2024" name="Plant">
        <title>Genomic evolution and insights into agronomic trait innovations of Sesamum species.</title>
        <authorList>
            <person name="Miao H."/>
            <person name="Wang L."/>
            <person name="Qu L."/>
            <person name="Liu H."/>
            <person name="Sun Y."/>
            <person name="Le M."/>
            <person name="Wang Q."/>
            <person name="Wei S."/>
            <person name="Zheng Y."/>
            <person name="Lin W."/>
            <person name="Duan Y."/>
            <person name="Cao H."/>
            <person name="Xiong S."/>
            <person name="Wang X."/>
            <person name="Wei L."/>
            <person name="Li C."/>
            <person name="Ma Q."/>
            <person name="Ju M."/>
            <person name="Zhao R."/>
            <person name="Li G."/>
            <person name="Mu C."/>
            <person name="Tian Q."/>
            <person name="Mei H."/>
            <person name="Zhang T."/>
            <person name="Gao T."/>
            <person name="Zhang H."/>
        </authorList>
    </citation>
    <scope>NUCLEOTIDE SEQUENCE</scope>
    <source>
        <strain evidence="6">G02</strain>
    </source>
</reference>
<dbReference type="Pfam" id="PF00201">
    <property type="entry name" value="UDPGT"/>
    <property type="match status" value="1"/>
</dbReference>
<sequence>MATNQNQKPHAIMISLPLQGHIIPFVNLAIKIASKGFSVTFAHHEFVHHHISNSQYNSTDVDIFAQARSSGLDINYTTISDGFPIEFDRSADSDTYMESYFSRFPEKVDELVGKIVRSRSSSGSNFFLISDTFSLWPAKIAEKYGLVDVSFWTEPALVFSLYYHLQLLRENGHVPVNGRWENVDYLPGIQSINTKDFMSYLQGSELTLLHKLIFQAFDTVKSADFILCNTVQELEAEAISALQEKQPFYTIGPLFQGDFKNSLVARSLLPESNCTEWLNSRPAGSVLYISFGSLAKTDKNVILEIAGGILLSQVSFIWVIRPGMVDSDGGGILPEGFEDRTRDRGLIVPWCTQNQVLLNPATGGFLTHCGWNSIVESIWSGVPMICHPLFTDQITNRKLVVDDWKVGIDLCDGASVTREEVAEKIGALMSGKRADELRQEIKKVRETLQNALMEDGSSEKNFDSFVEDVKAEIERRCEKI</sequence>
<dbReference type="EMBL" id="JACGWJ010000027">
    <property type="protein sequence ID" value="KAL0309690.1"/>
    <property type="molecule type" value="Genomic_DNA"/>
</dbReference>
<comment type="caution">
    <text evidence="6">The sequence shown here is derived from an EMBL/GenBank/DDBJ whole genome shotgun (WGS) entry which is preliminary data.</text>
</comment>
<dbReference type="GO" id="GO:0080043">
    <property type="term" value="F:quercetin 3-O-glucosyltransferase activity"/>
    <property type="evidence" value="ECO:0007669"/>
    <property type="project" value="TreeGrafter"/>
</dbReference>
<organism evidence="6">
    <name type="scientific">Sesamum radiatum</name>
    <name type="common">Black benniseed</name>
    <dbReference type="NCBI Taxonomy" id="300843"/>
    <lineage>
        <taxon>Eukaryota</taxon>
        <taxon>Viridiplantae</taxon>
        <taxon>Streptophyta</taxon>
        <taxon>Embryophyta</taxon>
        <taxon>Tracheophyta</taxon>
        <taxon>Spermatophyta</taxon>
        <taxon>Magnoliopsida</taxon>
        <taxon>eudicotyledons</taxon>
        <taxon>Gunneridae</taxon>
        <taxon>Pentapetalae</taxon>
        <taxon>asterids</taxon>
        <taxon>lamiids</taxon>
        <taxon>Lamiales</taxon>
        <taxon>Pedaliaceae</taxon>
        <taxon>Sesamum</taxon>
    </lineage>
</organism>
<name>A0AAW2KRU1_SESRA</name>
<comment type="similarity">
    <text evidence="1 4">Belongs to the UDP-glycosyltransferase family.</text>
</comment>
<protein>
    <recommendedName>
        <fullName evidence="5">Glycosyltransferase</fullName>
        <ecNumber evidence="5">2.4.1.-</ecNumber>
    </recommendedName>
</protein>
<dbReference type="SUPFAM" id="SSF53756">
    <property type="entry name" value="UDP-Glycosyltransferase/glycogen phosphorylase"/>
    <property type="match status" value="1"/>
</dbReference>
<dbReference type="CDD" id="cd03784">
    <property type="entry name" value="GT1_Gtf-like"/>
    <property type="match status" value="1"/>
</dbReference>
<dbReference type="PROSITE" id="PS00375">
    <property type="entry name" value="UDPGT"/>
    <property type="match status" value="1"/>
</dbReference>
<dbReference type="InterPro" id="IPR002213">
    <property type="entry name" value="UDP_glucos_trans"/>
</dbReference>